<sequence length="257" mass="28268">MGAVSEKFMPRPLSSFSSIDPAITCPDTCPVNIGRVALLKCYSIICAVCVLRAMIYWAAPGPQEVKHRRLRVLNLAMHPDRHGCSPSPRKIISSRGRRRLVIGAATVRLDRHLHHNSPTTEPVLTLCLNQWLRCGRLRDLRCGSRFTDVTHPASEPVDTAFVCGSVSNLPQADDFRINAAICKKLKLRQHGGLMRDEQMSVLSRGEEQTGVALLFAGKPRYKSAILAPRPSIVRRHLPRCITAGGGPDLGTASPLEK</sequence>
<evidence type="ECO:0000313" key="1">
    <source>
        <dbReference type="EMBL" id="KAH0817834.1"/>
    </source>
</evidence>
<accession>A0A8J6HND9</accession>
<keyword evidence="2" id="KW-1185">Reference proteome</keyword>
<protein>
    <submittedName>
        <fullName evidence="1">Uncharacterized protein</fullName>
    </submittedName>
</protein>
<name>A0A8J6HND9_TENMO</name>
<reference evidence="1" key="1">
    <citation type="journal article" date="2020" name="J Insects Food Feed">
        <title>The yellow mealworm (Tenebrio molitor) genome: a resource for the emerging insects as food and feed industry.</title>
        <authorList>
            <person name="Eriksson T."/>
            <person name="Andere A."/>
            <person name="Kelstrup H."/>
            <person name="Emery V."/>
            <person name="Picard C."/>
        </authorList>
    </citation>
    <scope>NUCLEOTIDE SEQUENCE</scope>
    <source>
        <strain evidence="1">Stoneville</strain>
        <tissue evidence="1">Whole head</tissue>
    </source>
</reference>
<proteinExistence type="predicted"/>
<evidence type="ECO:0000313" key="2">
    <source>
        <dbReference type="Proteomes" id="UP000719412"/>
    </source>
</evidence>
<gene>
    <name evidence="1" type="ORF">GEV33_004957</name>
</gene>
<organism evidence="1 2">
    <name type="scientific">Tenebrio molitor</name>
    <name type="common">Yellow mealworm beetle</name>
    <dbReference type="NCBI Taxonomy" id="7067"/>
    <lineage>
        <taxon>Eukaryota</taxon>
        <taxon>Metazoa</taxon>
        <taxon>Ecdysozoa</taxon>
        <taxon>Arthropoda</taxon>
        <taxon>Hexapoda</taxon>
        <taxon>Insecta</taxon>
        <taxon>Pterygota</taxon>
        <taxon>Neoptera</taxon>
        <taxon>Endopterygota</taxon>
        <taxon>Coleoptera</taxon>
        <taxon>Polyphaga</taxon>
        <taxon>Cucujiformia</taxon>
        <taxon>Tenebrionidae</taxon>
        <taxon>Tenebrio</taxon>
    </lineage>
</organism>
<dbReference type="AlphaFoldDB" id="A0A8J6HND9"/>
<comment type="caution">
    <text evidence="1">The sequence shown here is derived from an EMBL/GenBank/DDBJ whole genome shotgun (WGS) entry which is preliminary data.</text>
</comment>
<dbReference type="EMBL" id="JABDTM020018765">
    <property type="protein sequence ID" value="KAH0817834.1"/>
    <property type="molecule type" value="Genomic_DNA"/>
</dbReference>
<reference evidence="1" key="2">
    <citation type="submission" date="2021-08" db="EMBL/GenBank/DDBJ databases">
        <authorList>
            <person name="Eriksson T."/>
        </authorList>
    </citation>
    <scope>NUCLEOTIDE SEQUENCE</scope>
    <source>
        <strain evidence="1">Stoneville</strain>
        <tissue evidence="1">Whole head</tissue>
    </source>
</reference>
<dbReference type="Proteomes" id="UP000719412">
    <property type="component" value="Unassembled WGS sequence"/>
</dbReference>